<accession>A0A9D3U638</accession>
<feature type="domain" description="Prolamin-like" evidence="2">
    <location>
        <begin position="218"/>
        <end position="277"/>
    </location>
</feature>
<dbReference type="GO" id="GO:2000008">
    <property type="term" value="P:regulation of protein localization to cell surface"/>
    <property type="evidence" value="ECO:0007669"/>
    <property type="project" value="TreeGrafter"/>
</dbReference>
<dbReference type="GO" id="GO:0005576">
    <property type="term" value="C:extracellular region"/>
    <property type="evidence" value="ECO:0007669"/>
    <property type="project" value="TreeGrafter"/>
</dbReference>
<gene>
    <name evidence="3" type="ORF">J1N35_042760</name>
</gene>
<comment type="caution">
    <text evidence="3">The sequence shown here is derived from an EMBL/GenBank/DDBJ whole genome shotgun (WGS) entry which is preliminary data.</text>
</comment>
<reference evidence="3 4" key="1">
    <citation type="journal article" date="2021" name="Plant Biotechnol. J.">
        <title>Multi-omics assisted identification of the key and species-specific regulatory components of drought-tolerant mechanisms in Gossypium stocksii.</title>
        <authorList>
            <person name="Yu D."/>
            <person name="Ke L."/>
            <person name="Zhang D."/>
            <person name="Wu Y."/>
            <person name="Sun Y."/>
            <person name="Mei J."/>
            <person name="Sun J."/>
            <person name="Sun Y."/>
        </authorList>
    </citation>
    <scope>NUCLEOTIDE SEQUENCE [LARGE SCALE GENOMIC DNA]</scope>
    <source>
        <strain evidence="4">cv. E1</strain>
        <tissue evidence="3">Leaf</tissue>
    </source>
</reference>
<dbReference type="InterPro" id="IPR008502">
    <property type="entry name" value="Prolamin-like"/>
</dbReference>
<dbReference type="GO" id="GO:0009567">
    <property type="term" value="P:double fertilization forming a zygote and endosperm"/>
    <property type="evidence" value="ECO:0007669"/>
    <property type="project" value="TreeGrafter"/>
</dbReference>
<dbReference type="GO" id="GO:0080155">
    <property type="term" value="P:regulation of double fertilization forming a zygote and endosperm"/>
    <property type="evidence" value="ECO:0007669"/>
    <property type="project" value="TreeGrafter"/>
</dbReference>
<evidence type="ECO:0000313" key="4">
    <source>
        <dbReference type="Proteomes" id="UP000828251"/>
    </source>
</evidence>
<keyword evidence="1" id="KW-0732">Signal</keyword>
<sequence length="285" mass="31443">MLQSDSKASWKTYSGVPALWGRPKSQMLDVIKDKMISKVKNWKLMTLSVGGKDTLIKAVWILGGINGCQDFGKERLSFHGQIDTPLPWRVAELIVKEERVWDLSTGNVRQLLPPFPFAPTPGLAPFQLGAVQDCWSSLTNIQGCVTAISDSFFYGQIGGIGSTCCRAITHISDDCWSKMFPFNPFFPPFLRIFCSSPTPHARPILNGISEVLPPFVEKCWSSLSNVDGCIMEIFKSLSGGTMPSPTCCNAIIKLNDDCWPKLFPFNPLFPPLLKNYCGGTAATPK</sequence>
<dbReference type="AlphaFoldDB" id="A0A9D3U638"/>
<dbReference type="PANTHER" id="PTHR31181">
    <property type="entry name" value="EGG CELL-SECRETED PROTEIN 1.4"/>
    <property type="match status" value="1"/>
</dbReference>
<protein>
    <recommendedName>
        <fullName evidence="2">Prolamin-like domain-containing protein</fullName>
    </recommendedName>
</protein>
<dbReference type="EMBL" id="JAIQCV010000013">
    <property type="protein sequence ID" value="KAH1030586.1"/>
    <property type="molecule type" value="Genomic_DNA"/>
</dbReference>
<evidence type="ECO:0000313" key="3">
    <source>
        <dbReference type="EMBL" id="KAH1030586.1"/>
    </source>
</evidence>
<name>A0A9D3U638_9ROSI</name>
<dbReference type="PANTHER" id="PTHR31181:SF67">
    <property type="entry name" value="PROLAMIN-LIKE PROTEIN (DUF1278)"/>
    <property type="match status" value="1"/>
</dbReference>
<proteinExistence type="predicted"/>
<evidence type="ECO:0000259" key="2">
    <source>
        <dbReference type="Pfam" id="PF05617"/>
    </source>
</evidence>
<dbReference type="GO" id="GO:0031982">
    <property type="term" value="C:vesicle"/>
    <property type="evidence" value="ECO:0007669"/>
    <property type="project" value="TreeGrafter"/>
</dbReference>
<dbReference type="Proteomes" id="UP000828251">
    <property type="component" value="Unassembled WGS sequence"/>
</dbReference>
<evidence type="ECO:0000256" key="1">
    <source>
        <dbReference type="ARBA" id="ARBA00022729"/>
    </source>
</evidence>
<organism evidence="3 4">
    <name type="scientific">Gossypium stocksii</name>
    <dbReference type="NCBI Taxonomy" id="47602"/>
    <lineage>
        <taxon>Eukaryota</taxon>
        <taxon>Viridiplantae</taxon>
        <taxon>Streptophyta</taxon>
        <taxon>Embryophyta</taxon>
        <taxon>Tracheophyta</taxon>
        <taxon>Spermatophyta</taxon>
        <taxon>Magnoliopsida</taxon>
        <taxon>eudicotyledons</taxon>
        <taxon>Gunneridae</taxon>
        <taxon>Pentapetalae</taxon>
        <taxon>rosids</taxon>
        <taxon>malvids</taxon>
        <taxon>Malvales</taxon>
        <taxon>Malvaceae</taxon>
        <taxon>Malvoideae</taxon>
        <taxon>Gossypium</taxon>
    </lineage>
</organism>
<keyword evidence="4" id="KW-1185">Reference proteome</keyword>
<dbReference type="OrthoDB" id="1862203at2759"/>
<dbReference type="Pfam" id="PF05617">
    <property type="entry name" value="Prolamin_like"/>
    <property type="match status" value="2"/>
</dbReference>
<feature type="domain" description="Prolamin-like" evidence="2">
    <location>
        <begin position="133"/>
        <end position="191"/>
    </location>
</feature>